<reference evidence="2 3" key="1">
    <citation type="journal article" date="2024" name="Nat. Commun.">
        <title>Phylogenomics reveals the evolutionary origins of lichenization in chlorophyte algae.</title>
        <authorList>
            <person name="Puginier C."/>
            <person name="Libourel C."/>
            <person name="Otte J."/>
            <person name="Skaloud P."/>
            <person name="Haon M."/>
            <person name="Grisel S."/>
            <person name="Petersen M."/>
            <person name="Berrin J.G."/>
            <person name="Delaux P.M."/>
            <person name="Dal Grande F."/>
            <person name="Keller J."/>
        </authorList>
    </citation>
    <scope>NUCLEOTIDE SEQUENCE [LARGE SCALE GENOMIC DNA]</scope>
    <source>
        <strain evidence="2 3">SAG 2036</strain>
    </source>
</reference>
<dbReference type="InterPro" id="IPR032567">
    <property type="entry name" value="RTL1-rel"/>
</dbReference>
<gene>
    <name evidence="2" type="ORF">WJX73_007515</name>
</gene>
<name>A0AAW1PJ77_9CHLO</name>
<feature type="compositionally biased region" description="Basic and acidic residues" evidence="1">
    <location>
        <begin position="329"/>
        <end position="345"/>
    </location>
</feature>
<dbReference type="Proteomes" id="UP001465755">
    <property type="component" value="Unassembled WGS sequence"/>
</dbReference>
<feature type="compositionally biased region" description="Low complexity" evidence="1">
    <location>
        <begin position="187"/>
        <end position="197"/>
    </location>
</feature>
<sequence length="441" mass="47412">MAAISRSADDEESLPELIYSDEDAQDSPDSLSSDELPPLEEYEIGLFAGLGPGRGGSAQQDFSDDKDIQEGAGAERYEGGEEDEDEEEEDERDEEEEDDDDEEEEDEDHLLMIEPEDFDEEQELCWCPGCTQQRLIDIVNAPYSGLGNDAGDFVSPVAEMLRQRMEGRAPGADPNQLSSSEDRSEHAGSSASASAQAPAPPLDRIPVFLPLGSPELSVSQGPGAEPPDLPSASKRLACSRKADVLGGQRPPAGLARLLASPQFLQGVLSRLPGVDAKDAALEALSFIVCKGVNLDAQPPHQPAAAAMDWAGPAADATTNGSAQGNNKGKGAEREGKARKKREVETTSLRKEVEALVNEFKDRFPADIPAGLPPERDNMYHCIPLKPGEEPSFRKGYRLTPAEKAEVELKIADLLDKGWIEPAHSPYGAPILFVGKKDGDTV</sequence>
<dbReference type="AlphaFoldDB" id="A0AAW1PJ77"/>
<feature type="region of interest" description="Disordered" evidence="1">
    <location>
        <begin position="1"/>
        <end position="117"/>
    </location>
</feature>
<comment type="caution">
    <text evidence="2">The sequence shown here is derived from an EMBL/GenBank/DDBJ whole genome shotgun (WGS) entry which is preliminary data.</text>
</comment>
<protein>
    <submittedName>
        <fullName evidence="2">Uncharacterized protein</fullName>
    </submittedName>
</protein>
<dbReference type="EMBL" id="JALJOQ010000025">
    <property type="protein sequence ID" value="KAK9808283.1"/>
    <property type="molecule type" value="Genomic_DNA"/>
</dbReference>
<dbReference type="SUPFAM" id="SSF56672">
    <property type="entry name" value="DNA/RNA polymerases"/>
    <property type="match status" value="1"/>
</dbReference>
<evidence type="ECO:0000313" key="2">
    <source>
        <dbReference type="EMBL" id="KAK9808283.1"/>
    </source>
</evidence>
<feature type="compositionally biased region" description="Acidic residues" evidence="1">
    <location>
        <begin position="9"/>
        <end position="26"/>
    </location>
</feature>
<dbReference type="PANTHER" id="PTHR15503:SF22">
    <property type="entry name" value="TRANSPOSON TY3-I GAG POLYPROTEIN"/>
    <property type="match status" value="1"/>
</dbReference>
<feature type="compositionally biased region" description="Acidic residues" evidence="1">
    <location>
        <begin position="80"/>
        <end position="117"/>
    </location>
</feature>
<dbReference type="Gene3D" id="3.10.10.10">
    <property type="entry name" value="HIV Type 1 Reverse Transcriptase, subunit A, domain 1"/>
    <property type="match status" value="1"/>
</dbReference>
<evidence type="ECO:0000256" key="1">
    <source>
        <dbReference type="SAM" id="MobiDB-lite"/>
    </source>
</evidence>
<feature type="compositionally biased region" description="Basic and acidic residues" evidence="1">
    <location>
        <begin position="63"/>
        <end position="79"/>
    </location>
</feature>
<organism evidence="2 3">
    <name type="scientific">Symbiochloris irregularis</name>
    <dbReference type="NCBI Taxonomy" id="706552"/>
    <lineage>
        <taxon>Eukaryota</taxon>
        <taxon>Viridiplantae</taxon>
        <taxon>Chlorophyta</taxon>
        <taxon>core chlorophytes</taxon>
        <taxon>Trebouxiophyceae</taxon>
        <taxon>Trebouxiales</taxon>
        <taxon>Trebouxiaceae</taxon>
        <taxon>Symbiochloris</taxon>
    </lineage>
</organism>
<dbReference type="PANTHER" id="PTHR15503">
    <property type="entry name" value="LDOC1 RELATED"/>
    <property type="match status" value="1"/>
</dbReference>
<proteinExistence type="predicted"/>
<evidence type="ECO:0000313" key="3">
    <source>
        <dbReference type="Proteomes" id="UP001465755"/>
    </source>
</evidence>
<feature type="compositionally biased region" description="Polar residues" evidence="1">
    <location>
        <begin position="317"/>
        <end position="326"/>
    </location>
</feature>
<feature type="region of interest" description="Disordered" evidence="1">
    <location>
        <begin position="168"/>
        <end position="206"/>
    </location>
</feature>
<accession>A0AAW1PJ77</accession>
<keyword evidence="3" id="KW-1185">Reference proteome</keyword>
<feature type="compositionally biased region" description="Low complexity" evidence="1">
    <location>
        <begin position="27"/>
        <end position="36"/>
    </location>
</feature>
<feature type="region of interest" description="Disordered" evidence="1">
    <location>
        <begin position="313"/>
        <end position="345"/>
    </location>
</feature>
<dbReference type="InterPro" id="IPR043502">
    <property type="entry name" value="DNA/RNA_pol_sf"/>
</dbReference>